<dbReference type="GO" id="GO:0000915">
    <property type="term" value="P:actomyosin contractile ring assembly"/>
    <property type="evidence" value="ECO:0007669"/>
    <property type="project" value="TreeGrafter"/>
</dbReference>
<dbReference type="GO" id="GO:0007165">
    <property type="term" value="P:signal transduction"/>
    <property type="evidence" value="ECO:0007669"/>
    <property type="project" value="InterPro"/>
</dbReference>
<dbReference type="STRING" id="7757.ENSPMAP00000005004"/>
<feature type="region of interest" description="Disordered" evidence="2">
    <location>
        <begin position="193"/>
        <end position="231"/>
    </location>
</feature>
<keyword evidence="1" id="KW-0175">Coiled coil</keyword>
<dbReference type="GO" id="GO:0031106">
    <property type="term" value="P:septin ring organization"/>
    <property type="evidence" value="ECO:0007669"/>
    <property type="project" value="TreeGrafter"/>
</dbReference>
<dbReference type="Ensembl" id="ENSPMAT00000005023.1">
    <property type="protein sequence ID" value="ENSPMAP00000005004.1"/>
    <property type="gene ID" value="ENSPMAG00000004567.1"/>
</dbReference>
<dbReference type="GO" id="GO:0000281">
    <property type="term" value="P:mitotic cytokinesis"/>
    <property type="evidence" value="ECO:0007669"/>
    <property type="project" value="TreeGrafter"/>
</dbReference>
<dbReference type="GO" id="GO:0005826">
    <property type="term" value="C:actomyosin contractile ring"/>
    <property type="evidence" value="ECO:0007669"/>
    <property type="project" value="TreeGrafter"/>
</dbReference>
<dbReference type="Pfam" id="PF08174">
    <property type="entry name" value="Anillin"/>
    <property type="match status" value="1"/>
</dbReference>
<evidence type="ECO:0000256" key="1">
    <source>
        <dbReference type="PROSITE-ProRule" id="PRU01207"/>
    </source>
</evidence>
<evidence type="ECO:0000256" key="2">
    <source>
        <dbReference type="SAM" id="MobiDB-lite"/>
    </source>
</evidence>
<dbReference type="OMA" id="NPFWLPL"/>
<dbReference type="PANTHER" id="PTHR21538:SF24">
    <property type="entry name" value="PH DOMAIN-CONTAINING PROTEIN"/>
    <property type="match status" value="1"/>
</dbReference>
<dbReference type="PANTHER" id="PTHR21538">
    <property type="entry name" value="ANILLIN/RHOTEKIN RTKN"/>
    <property type="match status" value="1"/>
</dbReference>
<evidence type="ECO:0000313" key="4">
    <source>
        <dbReference type="Ensembl" id="ENSPMAP00000005004.1"/>
    </source>
</evidence>
<organism evidence="4">
    <name type="scientific">Petromyzon marinus</name>
    <name type="common">Sea lamprey</name>
    <dbReference type="NCBI Taxonomy" id="7757"/>
    <lineage>
        <taxon>Eukaryota</taxon>
        <taxon>Metazoa</taxon>
        <taxon>Chordata</taxon>
        <taxon>Craniata</taxon>
        <taxon>Vertebrata</taxon>
        <taxon>Cyclostomata</taxon>
        <taxon>Hyperoartia</taxon>
        <taxon>Petromyzontiformes</taxon>
        <taxon>Petromyzontidae</taxon>
        <taxon>Petromyzon</taxon>
    </lineage>
</organism>
<dbReference type="GeneTree" id="ENSGT00940000158491"/>
<dbReference type="InterPro" id="IPR012966">
    <property type="entry name" value="AHD"/>
</dbReference>
<feature type="compositionally biased region" description="Low complexity" evidence="2">
    <location>
        <begin position="215"/>
        <end position="231"/>
    </location>
</feature>
<feature type="domain" description="REM-1" evidence="3">
    <location>
        <begin position="1"/>
        <end position="62"/>
    </location>
</feature>
<proteinExistence type="predicted"/>
<name>S4RIH2_PETMA</name>
<dbReference type="AlphaFoldDB" id="S4RIH2"/>
<dbReference type="HOGENOM" id="CLU_025066_0_0_1"/>
<reference evidence="4" key="2">
    <citation type="submission" date="2025-09" db="UniProtKB">
        <authorList>
            <consortium name="Ensembl"/>
        </authorList>
    </citation>
    <scope>IDENTIFICATION</scope>
</reference>
<evidence type="ECO:0000259" key="3">
    <source>
        <dbReference type="PROSITE" id="PS51860"/>
    </source>
</evidence>
<protein>
    <submittedName>
        <fullName evidence="4">Rhotekin</fullName>
    </submittedName>
</protein>
<dbReference type="InterPro" id="IPR011072">
    <property type="entry name" value="HR1_rho-bd"/>
</dbReference>
<dbReference type="PROSITE" id="PS51860">
    <property type="entry name" value="REM_1"/>
    <property type="match status" value="1"/>
</dbReference>
<dbReference type="InterPro" id="IPR051364">
    <property type="entry name" value="Cytokinesis/Rho-signaling"/>
</dbReference>
<sequence length="270" mass="28712">QDAGLQARIEREMRVREGACRLLAACSRAEQALDAARSLLVCDARVLACMAELQRRQEAQVLRRAQRRSSDGGPQERVSCTGTVAITDIRIPLMWKDTQHFKNKGGVAESPRHAVFCLLRLGSEIVDTEMVLVDRSVTDVCFEAPAVFREASPAFRLRVEVYSCCAAEESCRVGGGAAGTQVGPRGLAGRISGSLGRSAGRRARAALDTSPRGDAGASGTAAATSPPVTTVSSVSLSGPKYQLLAHTSLTLDDVQDGFRTHDLTITATGE</sequence>
<accession>S4RIH2</accession>
<reference evidence="4" key="1">
    <citation type="submission" date="2025-08" db="UniProtKB">
        <authorList>
            <consortium name="Ensembl"/>
        </authorList>
    </citation>
    <scope>IDENTIFICATION</scope>
</reference>